<dbReference type="Proteomes" id="UP000240728">
    <property type="component" value="Unassembled WGS sequence"/>
</dbReference>
<sequence>MRKTDKKIDNAIRDALILVCDHAQLSFEGFQWLTHCVNYDNFPNSLKIICVFNTDEQLANLRQGDYGRLLRQLIKQHLADINVVIKNVDKQVLFDSEQACVTTHNGKWAQKLAQH</sequence>
<dbReference type="AlphaFoldDB" id="A0AAX0Z1V6"/>
<name>A0AAX0Z1V6_9GAMM</name>
<comment type="caution">
    <text evidence="1">The sequence shown here is derived from an EMBL/GenBank/DDBJ whole genome shotgun (WGS) entry which is preliminary data.</text>
</comment>
<proteinExistence type="predicted"/>
<protein>
    <submittedName>
        <fullName evidence="1">Fis family transcriptional regulator</fullName>
    </submittedName>
</protein>
<organism evidence="1 2">
    <name type="scientific">Photobacterium kishitanii</name>
    <dbReference type="NCBI Taxonomy" id="318456"/>
    <lineage>
        <taxon>Bacteria</taxon>
        <taxon>Pseudomonadati</taxon>
        <taxon>Pseudomonadota</taxon>
        <taxon>Gammaproteobacteria</taxon>
        <taxon>Vibrionales</taxon>
        <taxon>Vibrionaceae</taxon>
        <taxon>Photobacterium</taxon>
    </lineage>
</organism>
<gene>
    <name evidence="1" type="ORF">C0W53_03920</name>
</gene>
<accession>A0AAX0Z1V6</accession>
<evidence type="ECO:0000313" key="1">
    <source>
        <dbReference type="EMBL" id="PSX46418.1"/>
    </source>
</evidence>
<evidence type="ECO:0000313" key="2">
    <source>
        <dbReference type="Proteomes" id="UP000240728"/>
    </source>
</evidence>
<reference evidence="1 2" key="1">
    <citation type="submission" date="2018-01" db="EMBL/GenBank/DDBJ databases">
        <title>Whole genome sequencing of Histamine producing bacteria.</title>
        <authorList>
            <person name="Butler K."/>
        </authorList>
    </citation>
    <scope>NUCLEOTIDE SEQUENCE [LARGE SCALE GENOMIC DNA]</scope>
    <source>
        <strain evidence="1 2">A1-4</strain>
    </source>
</reference>
<keyword evidence="2" id="KW-1185">Reference proteome</keyword>
<dbReference type="RefSeq" id="WP_045041458.1">
    <property type="nucleotide sequence ID" value="NZ_JAUZMV010000002.1"/>
</dbReference>
<dbReference type="EMBL" id="PYOZ01000002">
    <property type="protein sequence ID" value="PSX46418.1"/>
    <property type="molecule type" value="Genomic_DNA"/>
</dbReference>